<keyword evidence="3" id="KW-1185">Reference proteome</keyword>
<evidence type="ECO:0000313" key="3">
    <source>
        <dbReference type="Proteomes" id="UP001499990"/>
    </source>
</evidence>
<proteinExistence type="predicted"/>
<evidence type="ECO:0008006" key="4">
    <source>
        <dbReference type="Google" id="ProtNLM"/>
    </source>
</evidence>
<gene>
    <name evidence="2" type="ORF">GCM10020367_47730</name>
</gene>
<comment type="caution">
    <text evidence="2">The sequence shown here is derived from an EMBL/GenBank/DDBJ whole genome shotgun (WGS) entry which is preliminary data.</text>
</comment>
<sequence length="157" mass="17135">MWFHEGDDGGGFVAELDGDGNRYLEVDGVTLQAFKARMEELLRTLNESPAQHTKIGDQTITADSYGTGFAAADELAKAYDKVRSRLETLTRTFGEQIEAMGIAVHIADKGYGGVDVDEARRFEEIRKATEKVYETPQTKPTAPTAPKTTGAVKSGDF</sequence>
<organism evidence="2 3">
    <name type="scientific">Streptomyces sannanensis</name>
    <dbReference type="NCBI Taxonomy" id="285536"/>
    <lineage>
        <taxon>Bacteria</taxon>
        <taxon>Bacillati</taxon>
        <taxon>Actinomycetota</taxon>
        <taxon>Actinomycetes</taxon>
        <taxon>Kitasatosporales</taxon>
        <taxon>Streptomycetaceae</taxon>
        <taxon>Streptomyces</taxon>
    </lineage>
</organism>
<evidence type="ECO:0000313" key="2">
    <source>
        <dbReference type="EMBL" id="GAA3376354.1"/>
    </source>
</evidence>
<reference evidence="3" key="1">
    <citation type="journal article" date="2019" name="Int. J. Syst. Evol. Microbiol.">
        <title>The Global Catalogue of Microorganisms (GCM) 10K type strain sequencing project: providing services to taxonomists for standard genome sequencing and annotation.</title>
        <authorList>
            <consortium name="The Broad Institute Genomics Platform"/>
            <consortium name="The Broad Institute Genome Sequencing Center for Infectious Disease"/>
            <person name="Wu L."/>
            <person name="Ma J."/>
        </authorList>
    </citation>
    <scope>NUCLEOTIDE SEQUENCE [LARGE SCALE GENOMIC DNA]</scope>
    <source>
        <strain evidence="3">JCM 9651</strain>
    </source>
</reference>
<accession>A0ABP6SH92</accession>
<dbReference type="Proteomes" id="UP001499990">
    <property type="component" value="Unassembled WGS sequence"/>
</dbReference>
<feature type="region of interest" description="Disordered" evidence="1">
    <location>
        <begin position="132"/>
        <end position="157"/>
    </location>
</feature>
<feature type="compositionally biased region" description="Low complexity" evidence="1">
    <location>
        <begin position="135"/>
        <end position="149"/>
    </location>
</feature>
<evidence type="ECO:0000256" key="1">
    <source>
        <dbReference type="SAM" id="MobiDB-lite"/>
    </source>
</evidence>
<protein>
    <recommendedName>
        <fullName evidence="4">WXG100 family type VII secretion target</fullName>
    </recommendedName>
</protein>
<dbReference type="EMBL" id="BAAAYL010000001">
    <property type="protein sequence ID" value="GAA3376354.1"/>
    <property type="molecule type" value="Genomic_DNA"/>
</dbReference>
<name>A0ABP6SH92_9ACTN</name>